<evidence type="ECO:0008006" key="4">
    <source>
        <dbReference type="Google" id="ProtNLM"/>
    </source>
</evidence>
<accession>F2NVG4</accession>
<dbReference type="KEGG" id="tsu:Tresu_0738"/>
<name>F2NVG4_TRES6</name>
<gene>
    <name evidence="2" type="ordered locus">Tresu_0738</name>
</gene>
<feature type="chain" id="PRO_5003282886" description="Lipoprotein" evidence="1">
    <location>
        <begin position="26"/>
        <end position="162"/>
    </location>
</feature>
<dbReference type="PROSITE" id="PS51257">
    <property type="entry name" value="PROKAR_LIPOPROTEIN"/>
    <property type="match status" value="1"/>
</dbReference>
<reference evidence="3" key="2">
    <citation type="submission" date="2011-04" db="EMBL/GenBank/DDBJ databases">
        <title>The complete genome of chromosome of Treponema succinifaciens DSM 2489.</title>
        <authorList>
            <person name="Lucas S."/>
            <person name="Copeland A."/>
            <person name="Lapidus A."/>
            <person name="Bruce D."/>
            <person name="Goodwin L."/>
            <person name="Pitluck S."/>
            <person name="Peters L."/>
            <person name="Kyrpides N."/>
            <person name="Mavromatis K."/>
            <person name="Ivanova N."/>
            <person name="Ovchinnikova G."/>
            <person name="Teshima H."/>
            <person name="Detter J.C."/>
            <person name="Tapia R."/>
            <person name="Han C."/>
            <person name="Land M."/>
            <person name="Hauser L."/>
            <person name="Markowitz V."/>
            <person name="Cheng J.-F."/>
            <person name="Hugenholtz P."/>
            <person name="Woyke T."/>
            <person name="Wu D."/>
            <person name="Gronow S."/>
            <person name="Wellnitz S."/>
            <person name="Brambilla E."/>
            <person name="Klenk H.-P."/>
            <person name="Eisen J.A."/>
        </authorList>
    </citation>
    <scope>NUCLEOTIDE SEQUENCE [LARGE SCALE GENOMIC DNA]</scope>
    <source>
        <strain evidence="3">ATCC 33096 / DSM 2489 / 6091</strain>
    </source>
</reference>
<dbReference type="AlphaFoldDB" id="F2NVG4"/>
<keyword evidence="1" id="KW-0732">Signal</keyword>
<dbReference type="RefSeq" id="WP_013700973.1">
    <property type="nucleotide sequence ID" value="NC_015385.1"/>
</dbReference>
<dbReference type="HOGENOM" id="CLU_1685802_0_0_12"/>
<proteinExistence type="predicted"/>
<evidence type="ECO:0000256" key="1">
    <source>
        <dbReference type="SAM" id="SignalP"/>
    </source>
</evidence>
<reference evidence="2 3" key="1">
    <citation type="journal article" date="2011" name="Stand. Genomic Sci.">
        <title>Complete genome sequence of Treponema succinifaciens type strain (6091).</title>
        <authorList>
            <person name="Han C."/>
            <person name="Gronow S."/>
            <person name="Teshima H."/>
            <person name="Lapidus A."/>
            <person name="Nolan M."/>
            <person name="Lucas S."/>
            <person name="Hammon N."/>
            <person name="Deshpande S."/>
            <person name="Cheng J.F."/>
            <person name="Zeytun A."/>
            <person name="Tapia R."/>
            <person name="Goodwin L."/>
            <person name="Pitluck S."/>
            <person name="Liolios K."/>
            <person name="Pagani I."/>
            <person name="Ivanova N."/>
            <person name="Mavromatis K."/>
            <person name="Mikhailova N."/>
            <person name="Huntemann M."/>
            <person name="Pati A."/>
            <person name="Chen A."/>
            <person name="Palaniappan K."/>
            <person name="Land M."/>
            <person name="Hauser L."/>
            <person name="Brambilla E.M."/>
            <person name="Rohde M."/>
            <person name="Goker M."/>
            <person name="Woyke T."/>
            <person name="Bristow J."/>
            <person name="Eisen J.A."/>
            <person name="Markowitz V."/>
            <person name="Hugenholtz P."/>
            <person name="Kyrpides N.C."/>
            <person name="Klenk H.P."/>
            <person name="Detter J.C."/>
        </authorList>
    </citation>
    <scope>NUCLEOTIDE SEQUENCE [LARGE SCALE GENOMIC DNA]</scope>
    <source>
        <strain evidence="3">ATCC 33096 / DSM 2489 / 6091</strain>
    </source>
</reference>
<feature type="signal peptide" evidence="1">
    <location>
        <begin position="1"/>
        <end position="25"/>
    </location>
</feature>
<evidence type="ECO:0000313" key="2">
    <source>
        <dbReference type="EMBL" id="AEB13674.1"/>
    </source>
</evidence>
<organism evidence="2 3">
    <name type="scientific">Treponema succinifaciens (strain ATCC 33096 / DSM 2489 / 6091)</name>
    <dbReference type="NCBI Taxonomy" id="869209"/>
    <lineage>
        <taxon>Bacteria</taxon>
        <taxon>Pseudomonadati</taxon>
        <taxon>Spirochaetota</taxon>
        <taxon>Spirochaetia</taxon>
        <taxon>Spirochaetales</taxon>
        <taxon>Treponemataceae</taxon>
        <taxon>Treponema</taxon>
    </lineage>
</organism>
<evidence type="ECO:0000313" key="3">
    <source>
        <dbReference type="Proteomes" id="UP000006852"/>
    </source>
</evidence>
<dbReference type="Proteomes" id="UP000006852">
    <property type="component" value="Chromosome"/>
</dbReference>
<dbReference type="EMBL" id="CP002631">
    <property type="protein sequence ID" value="AEB13674.1"/>
    <property type="molecule type" value="Genomic_DNA"/>
</dbReference>
<sequence>MKNRIKTITRLIVFQFLLLFLQSCSNNKKNNVNSFIEEYINTVSSEHAKYKSNITEKMKNYYMDYENKEMADMPEYLEIGPFRNNVLLINSYKILSIKEIKDVKIPECKHVYDIDVQFEIETENGIAKQKIANYWVTYYKNKFYIYGDNFLQDIYILKKDIN</sequence>
<keyword evidence="3" id="KW-1185">Reference proteome</keyword>
<dbReference type="GeneID" id="302997923"/>
<dbReference type="STRING" id="869209.Tresu_0738"/>
<protein>
    <recommendedName>
        <fullName evidence="4">Lipoprotein</fullName>
    </recommendedName>
</protein>